<evidence type="ECO:0000313" key="2">
    <source>
        <dbReference type="EMBL" id="RPB25479.1"/>
    </source>
</evidence>
<dbReference type="InterPro" id="IPR009057">
    <property type="entry name" value="Homeodomain-like_sf"/>
</dbReference>
<proteinExistence type="predicted"/>
<sequence length="72" mass="8150">MGRVKSRQEAAHKRAQREDNIRKAIKAIKTMKKDGKPYMTIRDASTTFGIPFSTLCGRLKGAKPHFLAYQAQ</sequence>
<evidence type="ECO:0000259" key="1">
    <source>
        <dbReference type="Pfam" id="PF05225"/>
    </source>
</evidence>
<name>A0A3N4LV64_9PEZI</name>
<dbReference type="InterPro" id="IPR007889">
    <property type="entry name" value="HTH_Psq"/>
</dbReference>
<dbReference type="SUPFAM" id="SSF46689">
    <property type="entry name" value="Homeodomain-like"/>
    <property type="match status" value="1"/>
</dbReference>
<organism evidence="2 3">
    <name type="scientific">Terfezia boudieri ATCC MYA-4762</name>
    <dbReference type="NCBI Taxonomy" id="1051890"/>
    <lineage>
        <taxon>Eukaryota</taxon>
        <taxon>Fungi</taxon>
        <taxon>Dikarya</taxon>
        <taxon>Ascomycota</taxon>
        <taxon>Pezizomycotina</taxon>
        <taxon>Pezizomycetes</taxon>
        <taxon>Pezizales</taxon>
        <taxon>Pezizaceae</taxon>
        <taxon>Terfezia</taxon>
    </lineage>
</organism>
<dbReference type="Gene3D" id="1.10.10.60">
    <property type="entry name" value="Homeodomain-like"/>
    <property type="match status" value="1"/>
</dbReference>
<dbReference type="InParanoid" id="A0A3N4LV64"/>
<dbReference type="EMBL" id="ML121537">
    <property type="protein sequence ID" value="RPB25479.1"/>
    <property type="molecule type" value="Genomic_DNA"/>
</dbReference>
<feature type="domain" description="HTH psq-type" evidence="1">
    <location>
        <begin position="18"/>
        <end position="61"/>
    </location>
</feature>
<dbReference type="AlphaFoldDB" id="A0A3N4LV64"/>
<evidence type="ECO:0000313" key="3">
    <source>
        <dbReference type="Proteomes" id="UP000267821"/>
    </source>
</evidence>
<dbReference type="Proteomes" id="UP000267821">
    <property type="component" value="Unassembled WGS sequence"/>
</dbReference>
<gene>
    <name evidence="2" type="ORF">L211DRAFT_83948</name>
</gene>
<reference evidence="2 3" key="1">
    <citation type="journal article" date="2018" name="Nat. Ecol. Evol.">
        <title>Pezizomycetes genomes reveal the molecular basis of ectomycorrhizal truffle lifestyle.</title>
        <authorList>
            <person name="Murat C."/>
            <person name="Payen T."/>
            <person name="Noel B."/>
            <person name="Kuo A."/>
            <person name="Morin E."/>
            <person name="Chen J."/>
            <person name="Kohler A."/>
            <person name="Krizsan K."/>
            <person name="Balestrini R."/>
            <person name="Da Silva C."/>
            <person name="Montanini B."/>
            <person name="Hainaut M."/>
            <person name="Levati E."/>
            <person name="Barry K.W."/>
            <person name="Belfiori B."/>
            <person name="Cichocki N."/>
            <person name="Clum A."/>
            <person name="Dockter R.B."/>
            <person name="Fauchery L."/>
            <person name="Guy J."/>
            <person name="Iotti M."/>
            <person name="Le Tacon F."/>
            <person name="Lindquist E.A."/>
            <person name="Lipzen A."/>
            <person name="Malagnac F."/>
            <person name="Mello A."/>
            <person name="Molinier V."/>
            <person name="Miyauchi S."/>
            <person name="Poulain J."/>
            <person name="Riccioni C."/>
            <person name="Rubini A."/>
            <person name="Sitrit Y."/>
            <person name="Splivallo R."/>
            <person name="Traeger S."/>
            <person name="Wang M."/>
            <person name="Zifcakova L."/>
            <person name="Wipf D."/>
            <person name="Zambonelli A."/>
            <person name="Paolocci F."/>
            <person name="Nowrousian M."/>
            <person name="Ottonello S."/>
            <person name="Baldrian P."/>
            <person name="Spatafora J.W."/>
            <person name="Henrissat B."/>
            <person name="Nagy L.G."/>
            <person name="Aury J.M."/>
            <person name="Wincker P."/>
            <person name="Grigoriev I.V."/>
            <person name="Bonfante P."/>
            <person name="Martin F.M."/>
        </authorList>
    </citation>
    <scope>NUCLEOTIDE SEQUENCE [LARGE SCALE GENOMIC DNA]</scope>
    <source>
        <strain evidence="2 3">ATCC MYA-4762</strain>
    </source>
</reference>
<accession>A0A3N4LV64</accession>
<dbReference type="Pfam" id="PF05225">
    <property type="entry name" value="HTH_psq"/>
    <property type="match status" value="1"/>
</dbReference>
<protein>
    <recommendedName>
        <fullName evidence="1">HTH psq-type domain-containing protein</fullName>
    </recommendedName>
</protein>
<dbReference type="GO" id="GO:0003677">
    <property type="term" value="F:DNA binding"/>
    <property type="evidence" value="ECO:0007669"/>
    <property type="project" value="InterPro"/>
</dbReference>
<keyword evidence="3" id="KW-1185">Reference proteome</keyword>